<dbReference type="RefSeq" id="WP_261697517.1">
    <property type="nucleotide sequence ID" value="NZ_CP104694.1"/>
</dbReference>
<reference evidence="2" key="1">
    <citation type="submission" date="2022-09" db="EMBL/GenBank/DDBJ databases">
        <title>Tahibacter sp. nov., isolated from a fresh water.</title>
        <authorList>
            <person name="Baek J.H."/>
            <person name="Lee J.K."/>
            <person name="Kim J.M."/>
            <person name="Jeon C.O."/>
        </authorList>
    </citation>
    <scope>NUCLEOTIDE SEQUENCE</scope>
    <source>
        <strain evidence="2">W38</strain>
    </source>
</reference>
<dbReference type="PANTHER" id="PTHR12210">
    <property type="entry name" value="DULLARD PROTEIN PHOSPHATASE"/>
    <property type="match status" value="1"/>
</dbReference>
<protein>
    <submittedName>
        <fullName evidence="2">HAD family hydrolase</fullName>
    </submittedName>
</protein>
<dbReference type="Pfam" id="PF03031">
    <property type="entry name" value="NIF"/>
    <property type="match status" value="1"/>
</dbReference>
<sequence length="185" mass="21287">MPELTARKLLVLDLDETLVYATEIPLGHPEDFRVGPYYVYPRPHLTAFLADMQSLFDIGVWTASGERYAIQIVQRYFAPESLAFVWSSERCTLARDLESGNYLTLKNLKKLRRRGYLLEQIIAVDDTPSKYRRSYGNLVTVSEFTGDPGDAELPLLGRYLRSLAGVPNVRQIEKRRWRQQVAHLP</sequence>
<dbReference type="PROSITE" id="PS50969">
    <property type="entry name" value="FCP1"/>
    <property type="match status" value="1"/>
</dbReference>
<gene>
    <name evidence="2" type="ORF">N4264_13290</name>
</gene>
<name>A0ABY6BQ73_9GAMM</name>
<dbReference type="SMART" id="SM00577">
    <property type="entry name" value="CPDc"/>
    <property type="match status" value="1"/>
</dbReference>
<keyword evidence="3" id="KW-1185">Reference proteome</keyword>
<organism evidence="2 3">
    <name type="scientific">Tahibacter amnicola</name>
    <dbReference type="NCBI Taxonomy" id="2976241"/>
    <lineage>
        <taxon>Bacteria</taxon>
        <taxon>Pseudomonadati</taxon>
        <taxon>Pseudomonadota</taxon>
        <taxon>Gammaproteobacteria</taxon>
        <taxon>Lysobacterales</taxon>
        <taxon>Rhodanobacteraceae</taxon>
        <taxon>Tahibacter</taxon>
    </lineage>
</organism>
<dbReference type="EMBL" id="CP104694">
    <property type="protein sequence ID" value="UXI70570.1"/>
    <property type="molecule type" value="Genomic_DNA"/>
</dbReference>
<dbReference type="InterPro" id="IPR004274">
    <property type="entry name" value="FCP1_dom"/>
</dbReference>
<proteinExistence type="predicted"/>
<evidence type="ECO:0000259" key="1">
    <source>
        <dbReference type="PROSITE" id="PS50969"/>
    </source>
</evidence>
<accession>A0ABY6BQ73</accession>
<evidence type="ECO:0000313" key="3">
    <source>
        <dbReference type="Proteomes" id="UP001064632"/>
    </source>
</evidence>
<dbReference type="Gene3D" id="3.40.50.1000">
    <property type="entry name" value="HAD superfamily/HAD-like"/>
    <property type="match status" value="1"/>
</dbReference>
<keyword evidence="2" id="KW-0378">Hydrolase</keyword>
<dbReference type="InterPro" id="IPR050365">
    <property type="entry name" value="TIM50"/>
</dbReference>
<feature type="domain" description="FCP1 homology" evidence="1">
    <location>
        <begin position="3"/>
        <end position="163"/>
    </location>
</feature>
<dbReference type="Proteomes" id="UP001064632">
    <property type="component" value="Chromosome"/>
</dbReference>
<dbReference type="InterPro" id="IPR036412">
    <property type="entry name" value="HAD-like_sf"/>
</dbReference>
<dbReference type="InterPro" id="IPR023214">
    <property type="entry name" value="HAD_sf"/>
</dbReference>
<dbReference type="SUPFAM" id="SSF56784">
    <property type="entry name" value="HAD-like"/>
    <property type="match status" value="1"/>
</dbReference>
<evidence type="ECO:0000313" key="2">
    <source>
        <dbReference type="EMBL" id="UXI70570.1"/>
    </source>
</evidence>
<dbReference type="GO" id="GO:0016787">
    <property type="term" value="F:hydrolase activity"/>
    <property type="evidence" value="ECO:0007669"/>
    <property type="project" value="UniProtKB-KW"/>
</dbReference>